<dbReference type="InterPro" id="IPR039309">
    <property type="entry name" value="BT1"/>
</dbReference>
<organism evidence="8 9">
    <name type="scientific">Plasmodium ovale curtisi</name>
    <dbReference type="NCBI Taxonomy" id="864141"/>
    <lineage>
        <taxon>Eukaryota</taxon>
        <taxon>Sar</taxon>
        <taxon>Alveolata</taxon>
        <taxon>Apicomplexa</taxon>
        <taxon>Aconoidasida</taxon>
        <taxon>Haemosporida</taxon>
        <taxon>Plasmodiidae</taxon>
        <taxon>Plasmodium</taxon>
        <taxon>Plasmodium (Plasmodium)</taxon>
    </lineage>
</organism>
<keyword evidence="3" id="KW-0813">Transport</keyword>
<evidence type="ECO:0000256" key="4">
    <source>
        <dbReference type="ARBA" id="ARBA00022692"/>
    </source>
</evidence>
<feature type="transmembrane region" description="Helical" evidence="7">
    <location>
        <begin position="83"/>
        <end position="103"/>
    </location>
</feature>
<accession>A0A1A8VVX8</accession>
<dbReference type="VEuPathDB" id="PlasmoDB:PocGH01_09022700"/>
<dbReference type="InterPro" id="IPR036259">
    <property type="entry name" value="MFS_trans_sf"/>
</dbReference>
<dbReference type="PANTHER" id="PTHR31585:SF0">
    <property type="entry name" value="FOLATE-BIOPTERIN TRANSPORTER 1, CHLOROPLASTIC"/>
    <property type="match status" value="1"/>
</dbReference>
<reference evidence="9" key="1">
    <citation type="submission" date="2016-05" db="EMBL/GenBank/DDBJ databases">
        <authorList>
            <person name="Naeem Raeece"/>
        </authorList>
    </citation>
    <scope>NUCLEOTIDE SEQUENCE [LARGE SCALE GENOMIC DNA]</scope>
</reference>
<feature type="transmembrane region" description="Helical" evidence="7">
    <location>
        <begin position="140"/>
        <end position="163"/>
    </location>
</feature>
<dbReference type="Pfam" id="PF03092">
    <property type="entry name" value="BT1"/>
    <property type="match status" value="1"/>
</dbReference>
<evidence type="ECO:0000313" key="9">
    <source>
        <dbReference type="Proteomes" id="UP000078560"/>
    </source>
</evidence>
<sequence length="461" mass="51586">MIEKSNNPYLTIDPVVDRGKGNGNGNGNGEELPLLNSKLKKQIDFTQIVVYLVGLSDGLTHLASLAIYYLFKDFFRLTPYQVSLILMYPYIPFILKPVIALVTDSVSIFGMRRKPYLFLFSLFQSLNFLALAFLDLSVLQATLILFFISLCASFCTTIAEALVVESSIGKTFSQGTNKVTEFIASKAVGSLSVAYFSGYFLEKMSREYIFMTTSIFPLIISISCLFLKEKEYATNKNIFTQLSDLIKFINKSVFLGPFLYIFMYMSGPDYDDAFFFFCTNKLGFRPSFMGTLRLTYGIASLIGIIIYRAFLKNYGLRNTLIFTTLISFPIYISPIVLTEKINKIFGISNELFVLSGGFLIEAITEIQLLPLFILTANICQPGLEASVFATILSVKNLGSLTKKGTSSLLTYLMKIDSYNFDNLSLYILICGLFLLLSLSLVPLLPSEDQVEKLKGHQAEAA</sequence>
<dbReference type="CDD" id="cd17484">
    <property type="entry name" value="MFS_FBT"/>
    <property type="match status" value="1"/>
</dbReference>
<proteinExistence type="inferred from homology"/>
<dbReference type="FunFam" id="1.20.1250.20:FF:000333">
    <property type="entry name" value="Folate transporter 2"/>
    <property type="match status" value="1"/>
</dbReference>
<dbReference type="Gene3D" id="1.20.1250.20">
    <property type="entry name" value="MFS general substrate transporter like domains"/>
    <property type="match status" value="1"/>
</dbReference>
<evidence type="ECO:0000256" key="3">
    <source>
        <dbReference type="ARBA" id="ARBA00022448"/>
    </source>
</evidence>
<protein>
    <submittedName>
        <fullName evidence="8">Transmembrane protein</fullName>
    </submittedName>
</protein>
<evidence type="ECO:0000256" key="5">
    <source>
        <dbReference type="ARBA" id="ARBA00022989"/>
    </source>
</evidence>
<evidence type="ECO:0000256" key="1">
    <source>
        <dbReference type="ARBA" id="ARBA00004141"/>
    </source>
</evidence>
<feature type="transmembrane region" description="Helical" evidence="7">
    <location>
        <begin position="183"/>
        <end position="202"/>
    </location>
</feature>
<comment type="subcellular location">
    <subcellularLocation>
        <location evidence="1">Membrane</location>
        <topology evidence="1">Multi-pass membrane protein</topology>
    </subcellularLocation>
</comment>
<keyword evidence="5 7" id="KW-1133">Transmembrane helix</keyword>
<keyword evidence="4 7" id="KW-0812">Transmembrane</keyword>
<dbReference type="Proteomes" id="UP000078560">
    <property type="component" value="Unassembled WGS sequence"/>
</dbReference>
<evidence type="ECO:0000256" key="2">
    <source>
        <dbReference type="ARBA" id="ARBA00007015"/>
    </source>
</evidence>
<feature type="transmembrane region" description="Helical" evidence="7">
    <location>
        <begin position="208"/>
        <end position="227"/>
    </location>
</feature>
<dbReference type="EMBL" id="FLQU01000285">
    <property type="protein sequence ID" value="SBS83506.1"/>
    <property type="molecule type" value="Genomic_DNA"/>
</dbReference>
<feature type="transmembrane region" description="Helical" evidence="7">
    <location>
        <begin position="248"/>
        <end position="267"/>
    </location>
</feature>
<dbReference type="PANTHER" id="PTHR31585">
    <property type="entry name" value="FOLATE-BIOPTERIN TRANSPORTER 1, CHLOROPLASTIC"/>
    <property type="match status" value="1"/>
</dbReference>
<dbReference type="SUPFAM" id="SSF103473">
    <property type="entry name" value="MFS general substrate transporter"/>
    <property type="match status" value="1"/>
</dbReference>
<keyword evidence="6 7" id="KW-0472">Membrane</keyword>
<evidence type="ECO:0000256" key="6">
    <source>
        <dbReference type="ARBA" id="ARBA00023136"/>
    </source>
</evidence>
<feature type="transmembrane region" description="Helical" evidence="7">
    <location>
        <begin position="115"/>
        <end position="134"/>
    </location>
</feature>
<dbReference type="GO" id="GO:0016020">
    <property type="term" value="C:membrane"/>
    <property type="evidence" value="ECO:0007669"/>
    <property type="project" value="UniProtKB-SubCell"/>
</dbReference>
<name>A0A1A8VVX8_PLAOA</name>
<feature type="transmembrane region" description="Helical" evidence="7">
    <location>
        <begin position="48"/>
        <end position="71"/>
    </location>
</feature>
<dbReference type="AlphaFoldDB" id="A0A1A8VVX8"/>
<feature type="transmembrane region" description="Helical" evidence="7">
    <location>
        <begin position="319"/>
        <end position="337"/>
    </location>
</feature>
<gene>
    <name evidence="8" type="ORF">POVCU2_0021270</name>
</gene>
<feature type="transmembrane region" description="Helical" evidence="7">
    <location>
        <begin position="423"/>
        <end position="444"/>
    </location>
</feature>
<evidence type="ECO:0000313" key="8">
    <source>
        <dbReference type="EMBL" id="SBS83506.1"/>
    </source>
</evidence>
<evidence type="ECO:0000256" key="7">
    <source>
        <dbReference type="SAM" id="Phobius"/>
    </source>
</evidence>
<feature type="transmembrane region" description="Helical" evidence="7">
    <location>
        <begin position="287"/>
        <end position="307"/>
    </location>
</feature>
<comment type="similarity">
    <text evidence="2">Belongs to the major facilitator superfamily. Folate-biopterin transporter (TC 2.A.71) family.</text>
</comment>